<accession>A0A927FTZ4</accession>
<dbReference type="InterPro" id="IPR035901">
    <property type="entry name" value="GIY-YIG_endonuc_sf"/>
</dbReference>
<dbReference type="PANTHER" id="PTHR34477:SF1">
    <property type="entry name" value="UPF0213 PROTEIN YHBQ"/>
    <property type="match status" value="1"/>
</dbReference>
<organism evidence="3 4">
    <name type="scientific">Devosia oryzisoli</name>
    <dbReference type="NCBI Taxonomy" id="2774138"/>
    <lineage>
        <taxon>Bacteria</taxon>
        <taxon>Pseudomonadati</taxon>
        <taxon>Pseudomonadota</taxon>
        <taxon>Alphaproteobacteria</taxon>
        <taxon>Hyphomicrobiales</taxon>
        <taxon>Devosiaceae</taxon>
        <taxon>Devosia</taxon>
    </lineage>
</organism>
<dbReference type="PANTHER" id="PTHR34477">
    <property type="entry name" value="UPF0213 PROTEIN YHBQ"/>
    <property type="match status" value="1"/>
</dbReference>
<dbReference type="SUPFAM" id="SSF82771">
    <property type="entry name" value="GIY-YIG endonuclease"/>
    <property type="match status" value="1"/>
</dbReference>
<dbReference type="InterPro" id="IPR050190">
    <property type="entry name" value="UPF0213_domain"/>
</dbReference>
<name>A0A927FTZ4_9HYPH</name>
<sequence length="95" mass="11012">MTVTVYMLRCADGSYYVGLTKKPVEARVGEHNAGVTDGYTKSRRPVELVFTETFERLLDAIERERQIKGWTRRKKQALIRYDYAALPDLASRKKQ</sequence>
<evidence type="ECO:0000259" key="2">
    <source>
        <dbReference type="PROSITE" id="PS50164"/>
    </source>
</evidence>
<reference evidence="3" key="1">
    <citation type="submission" date="2020-09" db="EMBL/GenBank/DDBJ databases">
        <title>Genome seq and assembly of Devosia sp.</title>
        <authorList>
            <person name="Chhetri G."/>
        </authorList>
    </citation>
    <scope>NUCLEOTIDE SEQUENCE</scope>
    <source>
        <strain evidence="3">PTR5</strain>
    </source>
</reference>
<dbReference type="EMBL" id="JACYFU010000001">
    <property type="protein sequence ID" value="MBD8064733.1"/>
    <property type="molecule type" value="Genomic_DNA"/>
</dbReference>
<dbReference type="Pfam" id="PF01541">
    <property type="entry name" value="GIY-YIG"/>
    <property type="match status" value="1"/>
</dbReference>
<comment type="similarity">
    <text evidence="1">Belongs to the UPF0213 family.</text>
</comment>
<dbReference type="InterPro" id="IPR000305">
    <property type="entry name" value="GIY-YIG_endonuc"/>
</dbReference>
<protein>
    <submittedName>
        <fullName evidence="3">GIY-YIG nuclease family protein</fullName>
    </submittedName>
</protein>
<gene>
    <name evidence="3" type="ORF">IC608_04500</name>
</gene>
<evidence type="ECO:0000256" key="1">
    <source>
        <dbReference type="ARBA" id="ARBA00007435"/>
    </source>
</evidence>
<dbReference type="AlphaFoldDB" id="A0A927FTZ4"/>
<dbReference type="PROSITE" id="PS50164">
    <property type="entry name" value="GIY_YIG"/>
    <property type="match status" value="1"/>
</dbReference>
<dbReference type="RefSeq" id="WP_191772980.1">
    <property type="nucleotide sequence ID" value="NZ_JACYFU010000001.1"/>
</dbReference>
<proteinExistence type="inferred from homology"/>
<evidence type="ECO:0000313" key="3">
    <source>
        <dbReference type="EMBL" id="MBD8064733.1"/>
    </source>
</evidence>
<feature type="domain" description="GIY-YIG" evidence="2">
    <location>
        <begin position="1"/>
        <end position="77"/>
    </location>
</feature>
<dbReference type="CDD" id="cd10456">
    <property type="entry name" value="GIY-YIG_UPF0213"/>
    <property type="match status" value="1"/>
</dbReference>
<comment type="caution">
    <text evidence="3">The sequence shown here is derived from an EMBL/GenBank/DDBJ whole genome shotgun (WGS) entry which is preliminary data.</text>
</comment>
<dbReference type="Gene3D" id="3.40.1440.10">
    <property type="entry name" value="GIY-YIG endonuclease"/>
    <property type="match status" value="1"/>
</dbReference>
<evidence type="ECO:0000313" key="4">
    <source>
        <dbReference type="Proteomes" id="UP000654108"/>
    </source>
</evidence>
<dbReference type="Proteomes" id="UP000654108">
    <property type="component" value="Unassembled WGS sequence"/>
</dbReference>
<keyword evidence="4" id="KW-1185">Reference proteome</keyword>